<gene>
    <name evidence="6" type="ORF">DMC30DRAFT_354553</name>
</gene>
<dbReference type="Proteomes" id="UP000311382">
    <property type="component" value="Unassembled WGS sequence"/>
</dbReference>
<name>A0A5C5FSV5_9BASI</name>
<dbReference type="EMBL" id="SOZI01000111">
    <property type="protein sequence ID" value="TNY19044.1"/>
    <property type="molecule type" value="Genomic_DNA"/>
</dbReference>
<feature type="non-terminal residue" evidence="6">
    <location>
        <position position="1"/>
    </location>
</feature>
<feature type="transmembrane region" description="Helical" evidence="5">
    <location>
        <begin position="215"/>
        <end position="235"/>
    </location>
</feature>
<dbReference type="PANTHER" id="PTHR12778">
    <property type="entry name" value="SOLUTE CARRIER FAMILY 33 ACETYL-COA TRANSPORTER -RELATED"/>
    <property type="match status" value="1"/>
</dbReference>
<sequence length="268" mass="28371">DVQKFILVHLVTKLGTAASDAATSLKLLEKGLRKEDLALAVLIDFPFQILFGYLAARWSKGPRPLRPWMVAMWTRLGWAAVSMALIAKFPRGEEIGTAYFALVVLCTVGSSFSSTVQFVGISAFHTQIADPLIGGTYMTLLNTVSNLGGTWPKFFVLKGIDRLSLAVCHVHSSPSSSDSGPSPLDLVVRSAECVSDHGKAACAALGGECLTERDGYYAVSAVCIALGAALLLWFVGPVARKLQGAFGALPRSLSLSSGIRGGLENRGG</sequence>
<evidence type="ECO:0000313" key="6">
    <source>
        <dbReference type="EMBL" id="TNY19044.1"/>
    </source>
</evidence>
<comment type="caution">
    <text evidence="6">The sequence shown here is derived from an EMBL/GenBank/DDBJ whole genome shotgun (WGS) entry which is preliminary data.</text>
</comment>
<organism evidence="6 7">
    <name type="scientific">Rhodotorula diobovata</name>
    <dbReference type="NCBI Taxonomy" id="5288"/>
    <lineage>
        <taxon>Eukaryota</taxon>
        <taxon>Fungi</taxon>
        <taxon>Dikarya</taxon>
        <taxon>Basidiomycota</taxon>
        <taxon>Pucciniomycotina</taxon>
        <taxon>Microbotryomycetes</taxon>
        <taxon>Sporidiobolales</taxon>
        <taxon>Sporidiobolaceae</taxon>
        <taxon>Rhodotorula</taxon>
    </lineage>
</organism>
<keyword evidence="3 5" id="KW-1133">Transmembrane helix</keyword>
<evidence type="ECO:0000256" key="4">
    <source>
        <dbReference type="ARBA" id="ARBA00023136"/>
    </source>
</evidence>
<feature type="transmembrane region" description="Helical" evidence="5">
    <location>
        <begin position="68"/>
        <end position="87"/>
    </location>
</feature>
<evidence type="ECO:0000256" key="3">
    <source>
        <dbReference type="ARBA" id="ARBA00022989"/>
    </source>
</evidence>
<dbReference type="GO" id="GO:0008521">
    <property type="term" value="F:acetyl-CoA transmembrane transporter activity"/>
    <property type="evidence" value="ECO:0007669"/>
    <property type="project" value="InterPro"/>
</dbReference>
<dbReference type="InterPro" id="IPR024371">
    <property type="entry name" value="AcetylCoA_trans_1-like"/>
</dbReference>
<dbReference type="InterPro" id="IPR036259">
    <property type="entry name" value="MFS_trans_sf"/>
</dbReference>
<dbReference type="GO" id="GO:0016020">
    <property type="term" value="C:membrane"/>
    <property type="evidence" value="ECO:0007669"/>
    <property type="project" value="UniProtKB-SubCell"/>
</dbReference>
<evidence type="ECO:0000256" key="2">
    <source>
        <dbReference type="ARBA" id="ARBA00022692"/>
    </source>
</evidence>
<feature type="transmembrane region" description="Helical" evidence="5">
    <location>
        <begin position="37"/>
        <end position="56"/>
    </location>
</feature>
<dbReference type="OrthoDB" id="6415790at2759"/>
<keyword evidence="7" id="KW-1185">Reference proteome</keyword>
<dbReference type="PANTHER" id="PTHR12778:SF9">
    <property type="entry name" value="ACETYL-COENZYME A TRANSPORTER 1"/>
    <property type="match status" value="1"/>
</dbReference>
<dbReference type="AlphaFoldDB" id="A0A5C5FSV5"/>
<dbReference type="Pfam" id="PF13000">
    <property type="entry name" value="Acatn"/>
    <property type="match status" value="2"/>
</dbReference>
<evidence type="ECO:0000313" key="7">
    <source>
        <dbReference type="Proteomes" id="UP000311382"/>
    </source>
</evidence>
<dbReference type="InterPro" id="IPR004752">
    <property type="entry name" value="AmpG_permease/AT-1"/>
</dbReference>
<evidence type="ECO:0000256" key="5">
    <source>
        <dbReference type="SAM" id="Phobius"/>
    </source>
</evidence>
<accession>A0A5C5FSV5</accession>
<comment type="subcellular location">
    <subcellularLocation>
        <location evidence="1">Membrane</location>
        <topology evidence="1">Multi-pass membrane protein</topology>
    </subcellularLocation>
</comment>
<proteinExistence type="predicted"/>
<dbReference type="GO" id="GO:0035348">
    <property type="term" value="P:acetyl-CoA transmembrane transport"/>
    <property type="evidence" value="ECO:0007669"/>
    <property type="project" value="InterPro"/>
</dbReference>
<keyword evidence="4 5" id="KW-0472">Membrane</keyword>
<feature type="transmembrane region" description="Helical" evidence="5">
    <location>
        <begin position="99"/>
        <end position="124"/>
    </location>
</feature>
<protein>
    <submittedName>
        <fullName evidence="6">Acetyl-coenzyme A transporter 1-domain-containing protein</fullName>
    </submittedName>
</protein>
<evidence type="ECO:0000256" key="1">
    <source>
        <dbReference type="ARBA" id="ARBA00004141"/>
    </source>
</evidence>
<reference evidence="6 7" key="1">
    <citation type="submission" date="2019-03" db="EMBL/GenBank/DDBJ databases">
        <title>Rhodosporidium diobovatum UCD-FST 08-225 genome sequencing, assembly, and annotation.</title>
        <authorList>
            <person name="Fakankun I.U."/>
            <person name="Fristensky B."/>
            <person name="Levin D.B."/>
        </authorList>
    </citation>
    <scope>NUCLEOTIDE SEQUENCE [LARGE SCALE GENOMIC DNA]</scope>
    <source>
        <strain evidence="6 7">UCD-FST 08-225</strain>
    </source>
</reference>
<keyword evidence="2 5" id="KW-0812">Transmembrane</keyword>
<dbReference type="SUPFAM" id="SSF103473">
    <property type="entry name" value="MFS general substrate transporter"/>
    <property type="match status" value="1"/>
</dbReference>
<dbReference type="STRING" id="5288.A0A5C5FSV5"/>